<evidence type="ECO:0008006" key="4">
    <source>
        <dbReference type="Google" id="ProtNLM"/>
    </source>
</evidence>
<accession>A0A840HVS3</accession>
<feature type="transmembrane region" description="Helical" evidence="1">
    <location>
        <begin position="17"/>
        <end position="36"/>
    </location>
</feature>
<keyword evidence="1" id="KW-0472">Membrane</keyword>
<dbReference type="AlphaFoldDB" id="A0A840HVS3"/>
<evidence type="ECO:0000313" key="2">
    <source>
        <dbReference type="EMBL" id="MBB4642155.1"/>
    </source>
</evidence>
<gene>
    <name evidence="2" type="ORF">HNQ99_002477</name>
</gene>
<sequence length="1072" mass="114432">MTQDNPEAEADEPQRRWIFWWAVVLGVLLLALLAVWTQRTPIADNLISRELLRRNVSARYDLVQIGLRTQRLENLVLGPSERPDLKADWVEVDLAVGAFSPRVTAVRAGGVRLRGRIANGKLILGELDKFRDPESTAPLGLPDLKLSLYDARMRLDTPLGPIGMKLDGLGHLRGGFKGKLAAVMREADVQGCRGDSLTFYADLSVTARQPRMKGPLRAKTIDCPETALSAVKPAADLDIRLNEALDHWRGRVDLSSQFLDGGSARLAGAGGAISFDGNIKSMKGRLDIAANVLNYPSVHSGPIGFKGSYSVGSDKKGSFARMQGVAKVEGLHLPSNNPTAGLRRSAAGTPLAPLAAKFASAIEAAGKNNETKATFALLQRNGIGRLQVTDLAFESGSGAHIDLTGGSGLAWFWPQGQLALDGSVRVEGGGFPQAAIRLKRDRQGALNGQIFMRDYAAENARLGLAPVRFVAGRGGSRFTTTLRLDGPLPGGGVKGLTLPVDGRLAGGAMRINVECQPASFTAFKYQSLSLQRTQLRLCPPKGGAMVRSSPEGFVFAALSPAPRLRGRLGQNPLLLAADNVRFGMPDGGFSASDLKVALGTDAPTILDLAHLTGRFTPAGLSGEMEGGAGHIGNVPLAMSEATGRWAFAGGALRIDGRLNIADRAELDRFNPLLSKNFTLTLKDSRLLANGTLLELRTSAEVTKVSIAHDLGTGAGHADLLVDGLSFGNQLQPEDITRIALGVVANVKGVVNGRGHIRWDANGVSSDGRFRTDDISLAAAFGPVTGLSGEVYFSDLLGLQTPPGQIFRIANVNPGIEANDGIIRYQLLPGQQVRIEAGAWPFSGGQLTLEPTVLDFSAEKPRYLTFRIIGLQAAEFINKLELENISATGTFDGLLPMVFDASGGRIVGGVLVARQEGLPPLYVDDVKQLRVACDTMRQGGTLAYVGEVSNADLGMFGKLAFDALKSLRYKCLTILMDGYIDGEVVTQVAFNGVNQAPVETDQMGLGRQFTGLPFIFNIRIEAPFRGLLNTAKSFVDPSLLIKNYMADQGRQPTVENTLAVQPAESDTMRTGDK</sequence>
<dbReference type="RefSeq" id="WP_184475928.1">
    <property type="nucleotide sequence ID" value="NZ_JACHOV010000009.1"/>
</dbReference>
<protein>
    <recommendedName>
        <fullName evidence="4">Dicarboxylate transport domain-containing protein</fullName>
    </recommendedName>
</protein>
<evidence type="ECO:0000256" key="1">
    <source>
        <dbReference type="SAM" id="Phobius"/>
    </source>
</evidence>
<dbReference type="Proteomes" id="UP000575068">
    <property type="component" value="Unassembled WGS sequence"/>
</dbReference>
<dbReference type="Pfam" id="PF11739">
    <property type="entry name" value="YdbH-like"/>
    <property type="match status" value="2"/>
</dbReference>
<organism evidence="2 3">
    <name type="scientific">Rhizorhapis suberifaciens</name>
    <name type="common">corky root of lettuce</name>
    <dbReference type="NCBI Taxonomy" id="13656"/>
    <lineage>
        <taxon>Bacteria</taxon>
        <taxon>Pseudomonadati</taxon>
        <taxon>Pseudomonadota</taxon>
        <taxon>Alphaproteobacteria</taxon>
        <taxon>Sphingomonadales</taxon>
        <taxon>Sphingomonadaceae</taxon>
        <taxon>Rhizorhapis</taxon>
    </lineage>
</organism>
<keyword evidence="1" id="KW-0812">Transmembrane</keyword>
<dbReference type="InterPro" id="IPR021730">
    <property type="entry name" value="YdbH"/>
</dbReference>
<proteinExistence type="predicted"/>
<comment type="caution">
    <text evidence="2">The sequence shown here is derived from an EMBL/GenBank/DDBJ whole genome shotgun (WGS) entry which is preliminary data.</text>
</comment>
<name>A0A840HVS3_9SPHN</name>
<keyword evidence="1" id="KW-1133">Transmembrane helix</keyword>
<reference evidence="2 3" key="1">
    <citation type="submission" date="2020-08" db="EMBL/GenBank/DDBJ databases">
        <title>Genomic Encyclopedia of Type Strains, Phase IV (KMG-IV): sequencing the most valuable type-strain genomes for metagenomic binning, comparative biology and taxonomic classification.</title>
        <authorList>
            <person name="Goeker M."/>
        </authorList>
    </citation>
    <scope>NUCLEOTIDE SEQUENCE [LARGE SCALE GENOMIC DNA]</scope>
    <source>
        <strain evidence="2 3">DSM 7465</strain>
    </source>
</reference>
<evidence type="ECO:0000313" key="3">
    <source>
        <dbReference type="Proteomes" id="UP000575068"/>
    </source>
</evidence>
<keyword evidence="3" id="KW-1185">Reference proteome</keyword>
<dbReference type="EMBL" id="JACHOV010000009">
    <property type="protein sequence ID" value="MBB4642155.1"/>
    <property type="molecule type" value="Genomic_DNA"/>
</dbReference>